<feature type="region of interest" description="Disordered" evidence="4">
    <location>
        <begin position="564"/>
        <end position="583"/>
    </location>
</feature>
<feature type="domain" description="Rad21/Rec8-like protein N-terminal" evidence="6">
    <location>
        <begin position="1"/>
        <end position="99"/>
    </location>
</feature>
<dbReference type="HOGENOM" id="CLU_013328_0_0_1"/>
<protein>
    <recommendedName>
        <fullName evidence="9">Rad21/Rec8-like protein N-terminal domain-containing protein</fullName>
    </recommendedName>
</protein>
<reference evidence="7 8" key="1">
    <citation type="submission" date="2014-04" db="EMBL/GenBank/DDBJ databases">
        <authorList>
            <consortium name="DOE Joint Genome Institute"/>
            <person name="Kuo A."/>
            <person name="Gay G."/>
            <person name="Dore J."/>
            <person name="Kohler A."/>
            <person name="Nagy L.G."/>
            <person name="Floudas D."/>
            <person name="Copeland A."/>
            <person name="Barry K.W."/>
            <person name="Cichocki N."/>
            <person name="Veneault-Fourrey C."/>
            <person name="LaButti K."/>
            <person name="Lindquist E.A."/>
            <person name="Lipzen A."/>
            <person name="Lundell T."/>
            <person name="Morin E."/>
            <person name="Murat C."/>
            <person name="Sun H."/>
            <person name="Tunlid A."/>
            <person name="Henrissat B."/>
            <person name="Grigoriev I.V."/>
            <person name="Hibbett D.S."/>
            <person name="Martin F."/>
            <person name="Nordberg H.P."/>
            <person name="Cantor M.N."/>
            <person name="Hua S.X."/>
        </authorList>
    </citation>
    <scope>NUCLEOTIDE SEQUENCE [LARGE SCALE GENOMIC DNA]</scope>
    <source>
        <strain evidence="8">h7</strain>
    </source>
</reference>
<dbReference type="Gene3D" id="1.10.10.580">
    <property type="entry name" value="Structural maintenance of chromosome 1. Chain E"/>
    <property type="match status" value="1"/>
</dbReference>
<evidence type="ECO:0000256" key="1">
    <source>
        <dbReference type="ARBA" id="ARBA00004123"/>
    </source>
</evidence>
<dbReference type="Pfam" id="PF04825">
    <property type="entry name" value="Rad21_Rec8_N"/>
    <property type="match status" value="1"/>
</dbReference>
<keyword evidence="8" id="KW-1185">Reference proteome</keyword>
<evidence type="ECO:0000313" key="7">
    <source>
        <dbReference type="EMBL" id="KIM48215.1"/>
    </source>
</evidence>
<dbReference type="OrthoDB" id="10071381at2759"/>
<dbReference type="InterPro" id="IPR023093">
    <property type="entry name" value="ScpA-like_C"/>
</dbReference>
<dbReference type="EMBL" id="KN831769">
    <property type="protein sequence ID" value="KIM48215.1"/>
    <property type="molecule type" value="Genomic_DNA"/>
</dbReference>
<comment type="subcellular location">
    <subcellularLocation>
        <location evidence="1">Nucleus</location>
    </subcellularLocation>
</comment>
<dbReference type="PANTHER" id="PTHR12585">
    <property type="entry name" value="SCC1 / RAD21 FAMILY MEMBER"/>
    <property type="match status" value="1"/>
</dbReference>
<evidence type="ECO:0000259" key="6">
    <source>
        <dbReference type="Pfam" id="PF04825"/>
    </source>
</evidence>
<feature type="compositionally biased region" description="Low complexity" evidence="4">
    <location>
        <begin position="613"/>
        <end position="629"/>
    </location>
</feature>
<organism evidence="7 8">
    <name type="scientific">Hebeloma cylindrosporum</name>
    <dbReference type="NCBI Taxonomy" id="76867"/>
    <lineage>
        <taxon>Eukaryota</taxon>
        <taxon>Fungi</taxon>
        <taxon>Dikarya</taxon>
        <taxon>Basidiomycota</taxon>
        <taxon>Agaricomycotina</taxon>
        <taxon>Agaricomycetes</taxon>
        <taxon>Agaricomycetidae</taxon>
        <taxon>Agaricales</taxon>
        <taxon>Agaricineae</taxon>
        <taxon>Hymenogastraceae</taxon>
        <taxon>Hebeloma</taxon>
    </lineage>
</organism>
<dbReference type="SUPFAM" id="SSF46785">
    <property type="entry name" value="Winged helix' DNA-binding domain"/>
    <property type="match status" value="1"/>
</dbReference>
<evidence type="ECO:0000256" key="2">
    <source>
        <dbReference type="ARBA" id="ARBA00009870"/>
    </source>
</evidence>
<keyword evidence="3" id="KW-0539">Nucleus</keyword>
<dbReference type="GO" id="GO:0008278">
    <property type="term" value="C:cohesin complex"/>
    <property type="evidence" value="ECO:0007669"/>
    <property type="project" value="InterPro"/>
</dbReference>
<name>A0A0C3CHL2_HEBCY</name>
<evidence type="ECO:0008006" key="9">
    <source>
        <dbReference type="Google" id="ProtNLM"/>
    </source>
</evidence>
<feature type="region of interest" description="Disordered" evidence="4">
    <location>
        <begin position="361"/>
        <end position="385"/>
    </location>
</feature>
<evidence type="ECO:0000256" key="3">
    <source>
        <dbReference type="ARBA" id="ARBA00023242"/>
    </source>
</evidence>
<dbReference type="InterPro" id="IPR039781">
    <property type="entry name" value="Rad21/Rec8-like"/>
</dbReference>
<sequence length="752" mass="83571">MFFTPELLVKRDSGFGLLWLAATLGSRSTFKKLPKRSVLTADITQLCDLISQPAEPLALRLSSNLMFGVVRVYKVKQEIFMTDVANCVTSLRKVVQDLRSSGALDGQIQMANPVVRPSALTIVPDPRAAYTLDYEAFVANWDEYLNLSGDTIRLDGSDDLMDEDDDEFDPTDKKKRRTKPTPKIALPTEVLRKEQHTLEEHHEHLLSASFDLSFNHNSRGMEDLSSSQAGAAFDNFFPFSDAIDLGDGLGDDLAREIGWAVSPAKSIQNNQIAIGSDINNDDIHIHNFDLDFNFNATSMYEAPFVEENRLGTPRPKEIALKQARKESEIPTYRMASLLSEARAPSPAASFSRLLLSQDIDQPQPLSNITREDSNRQNQADPRKKVKRTRLLLDARTELTDDELKIARAKYVESQNRLRRENLSKRLEKDSGKFIDELIWGVPKGIEAQGLKNFWQENFRVQVETQSGALRIHHEDAGPPPKRFKTNTSAPKELHGQVDNDPIPNNDVDWGMDWGAGNLEMDTGMIVDDQIEVQRHSSEEPGQARRISRSASVLAASHLGFDLGPRDAANGSQRSSLFPWDNAGPSSSAVNGPFSMAEGDPVVDMIDVRLRSSSLSRRGSPLPPSRGGSLQAPGFGFSPAQSGQNFHLFGEDFAFDVENAPVPEDTQQDTQKSDLNLISLERNSFNFLEYAKMQYQTLSKPDGQLTFETVVPKSTSTRHVAAAAFYHCLVLATKNLLKLEQPEAYGSVVLGIV</sequence>
<evidence type="ECO:0000313" key="8">
    <source>
        <dbReference type="Proteomes" id="UP000053424"/>
    </source>
</evidence>
<reference evidence="8" key="2">
    <citation type="submission" date="2015-01" db="EMBL/GenBank/DDBJ databases">
        <title>Evolutionary Origins and Diversification of the Mycorrhizal Mutualists.</title>
        <authorList>
            <consortium name="DOE Joint Genome Institute"/>
            <consortium name="Mycorrhizal Genomics Consortium"/>
            <person name="Kohler A."/>
            <person name="Kuo A."/>
            <person name="Nagy L.G."/>
            <person name="Floudas D."/>
            <person name="Copeland A."/>
            <person name="Barry K.W."/>
            <person name="Cichocki N."/>
            <person name="Veneault-Fourrey C."/>
            <person name="LaButti K."/>
            <person name="Lindquist E.A."/>
            <person name="Lipzen A."/>
            <person name="Lundell T."/>
            <person name="Morin E."/>
            <person name="Murat C."/>
            <person name="Riley R."/>
            <person name="Ohm R."/>
            <person name="Sun H."/>
            <person name="Tunlid A."/>
            <person name="Henrissat B."/>
            <person name="Grigoriev I.V."/>
            <person name="Hibbett D.S."/>
            <person name="Martin F."/>
        </authorList>
    </citation>
    <scope>NUCLEOTIDE SEQUENCE [LARGE SCALE GENOMIC DNA]</scope>
    <source>
        <strain evidence="8">h7</strain>
    </source>
</reference>
<feature type="compositionally biased region" description="Acidic residues" evidence="4">
    <location>
        <begin position="157"/>
        <end position="169"/>
    </location>
</feature>
<evidence type="ECO:0000256" key="4">
    <source>
        <dbReference type="SAM" id="MobiDB-lite"/>
    </source>
</evidence>
<dbReference type="PANTHER" id="PTHR12585:SF69">
    <property type="entry name" value="FI11703P"/>
    <property type="match status" value="1"/>
</dbReference>
<feature type="region of interest" description="Disordered" evidence="4">
    <location>
        <begin position="472"/>
        <end position="505"/>
    </location>
</feature>
<dbReference type="InterPro" id="IPR006910">
    <property type="entry name" value="Rad21_Rec8_N"/>
</dbReference>
<dbReference type="GO" id="GO:1990414">
    <property type="term" value="P:replication-born double-strand break repair via sister chromatid exchange"/>
    <property type="evidence" value="ECO:0007669"/>
    <property type="project" value="TreeGrafter"/>
</dbReference>
<accession>A0A0C3CHL2</accession>
<dbReference type="GO" id="GO:0005634">
    <property type="term" value="C:nucleus"/>
    <property type="evidence" value="ECO:0007669"/>
    <property type="project" value="UniProtKB-SubCell"/>
</dbReference>
<feature type="region of interest" description="Disordered" evidence="4">
    <location>
        <begin position="156"/>
        <end position="181"/>
    </location>
</feature>
<dbReference type="InterPro" id="IPR006909">
    <property type="entry name" value="Rad21/Rec8_C_eu"/>
</dbReference>
<dbReference type="Pfam" id="PF04824">
    <property type="entry name" value="Rad21_Rec8"/>
    <property type="match status" value="1"/>
</dbReference>
<comment type="similarity">
    <text evidence="2">Belongs to the rad21 family.</text>
</comment>
<dbReference type="InterPro" id="IPR036390">
    <property type="entry name" value="WH_DNA-bd_sf"/>
</dbReference>
<dbReference type="GO" id="GO:0007062">
    <property type="term" value="P:sister chromatid cohesion"/>
    <property type="evidence" value="ECO:0007669"/>
    <property type="project" value="InterPro"/>
</dbReference>
<dbReference type="GO" id="GO:0003682">
    <property type="term" value="F:chromatin binding"/>
    <property type="evidence" value="ECO:0007669"/>
    <property type="project" value="TreeGrafter"/>
</dbReference>
<feature type="region of interest" description="Disordered" evidence="4">
    <location>
        <begin position="613"/>
        <end position="635"/>
    </location>
</feature>
<dbReference type="STRING" id="686832.A0A0C3CHL2"/>
<dbReference type="AlphaFoldDB" id="A0A0C3CHL2"/>
<dbReference type="Proteomes" id="UP000053424">
    <property type="component" value="Unassembled WGS sequence"/>
</dbReference>
<gene>
    <name evidence="7" type="ORF">M413DRAFT_225169</name>
</gene>
<feature type="domain" description="Rad21/Rec8-like protein C-terminal eukaryotic" evidence="5">
    <location>
        <begin position="708"/>
        <end position="749"/>
    </location>
</feature>
<proteinExistence type="inferred from homology"/>
<evidence type="ECO:0000259" key="5">
    <source>
        <dbReference type="Pfam" id="PF04824"/>
    </source>
</evidence>